<name>A0ABM9VMW7_9HYPH</name>
<comment type="caution">
    <text evidence="1">The sequence shown here is derived from an EMBL/GenBank/DDBJ whole genome shotgun (WGS) entry which is preliminary data.</text>
</comment>
<gene>
    <name evidence="1" type="ORF">AGR13a_Lc90024</name>
</gene>
<dbReference type="EMBL" id="FBWH01000048">
    <property type="protein sequence ID" value="CUX63063.1"/>
    <property type="molecule type" value="Genomic_DNA"/>
</dbReference>
<proteinExistence type="predicted"/>
<organism evidence="1 2">
    <name type="scientific">Agrobacterium genomosp. 13 str. CFBP 6927</name>
    <dbReference type="NCBI Taxonomy" id="1183428"/>
    <lineage>
        <taxon>Bacteria</taxon>
        <taxon>Pseudomonadati</taxon>
        <taxon>Pseudomonadota</taxon>
        <taxon>Alphaproteobacteria</taxon>
        <taxon>Hyphomicrobiales</taxon>
        <taxon>Rhizobiaceae</taxon>
        <taxon>Rhizobium/Agrobacterium group</taxon>
        <taxon>Agrobacterium</taxon>
        <taxon>Agrobacterium tumefaciens complex</taxon>
    </lineage>
</organism>
<protein>
    <submittedName>
        <fullName evidence="1">Uncharacterized protein</fullName>
    </submittedName>
</protein>
<accession>A0ABM9VMW7</accession>
<dbReference type="RefSeq" id="WP_080838105.1">
    <property type="nucleotide sequence ID" value="NZ_LT009757.1"/>
</dbReference>
<evidence type="ECO:0000313" key="1">
    <source>
        <dbReference type="EMBL" id="CUX63063.1"/>
    </source>
</evidence>
<sequence>MTNTFRVAGATNYQLVADGANYGLVGIQVVTVYPVSIFIGTAAPANDTEDFVSMTPDGTREIVVNLAATDKVYIRTGKVTDVAIRGFRESRT</sequence>
<reference evidence="1 2" key="1">
    <citation type="submission" date="2016-01" db="EMBL/GenBank/DDBJ databases">
        <authorList>
            <person name="Regsiter A."/>
            <person name="william w."/>
        </authorList>
    </citation>
    <scope>NUCLEOTIDE SEQUENCE [LARGE SCALE GENOMIC DNA]</scope>
    <source>
        <strain evidence="1 2">CFBP 6927</strain>
    </source>
</reference>
<dbReference type="Proteomes" id="UP000191812">
    <property type="component" value="Unassembled WGS sequence"/>
</dbReference>
<evidence type="ECO:0000313" key="2">
    <source>
        <dbReference type="Proteomes" id="UP000191812"/>
    </source>
</evidence>
<keyword evidence="2" id="KW-1185">Reference proteome</keyword>